<dbReference type="GeneID" id="5045453"/>
<dbReference type="OMA" id="NREFMDY"/>
<dbReference type="AlphaFoldDB" id="A0EAF4"/>
<feature type="region of interest" description="Disordered" evidence="1">
    <location>
        <begin position="89"/>
        <end position="108"/>
    </location>
</feature>
<feature type="compositionally biased region" description="Polar residues" evidence="1">
    <location>
        <begin position="136"/>
        <end position="146"/>
    </location>
</feature>
<dbReference type="OrthoDB" id="445580at2759"/>
<proteinExistence type="predicted"/>
<dbReference type="RefSeq" id="XP_001459668.1">
    <property type="nucleotide sequence ID" value="XM_001459631.1"/>
</dbReference>
<sequence>MNKQSTFGKADRFPKLQIYSENFVVGDPTLIQQIKCGGPSFPRSQRLIFAHHIQTPGPGNYNIADFKSIKQQADKLYRVNREFMDYMKSRPRSVQQKNPGPGTYELGSTLRSRGISFTKARVSSFQIEQSPGPGQYTISRPISRVQ</sequence>
<dbReference type="EMBL" id="CT868667">
    <property type="protein sequence ID" value="CAK92271.1"/>
    <property type="molecule type" value="Genomic_DNA"/>
</dbReference>
<dbReference type="Pfam" id="PF07004">
    <property type="entry name" value="SHIPPO-rpt"/>
    <property type="match status" value="3"/>
</dbReference>
<name>A0EAF4_PARTE</name>
<dbReference type="InParanoid" id="A0EAF4"/>
<dbReference type="KEGG" id="ptm:GSPATT00025003001"/>
<dbReference type="InterPro" id="IPR010736">
    <property type="entry name" value="SHIPPO-rpt"/>
</dbReference>
<gene>
    <name evidence="2" type="ORF">GSPATT00025003001</name>
</gene>
<keyword evidence="3" id="KW-1185">Reference proteome</keyword>
<dbReference type="Proteomes" id="UP000000600">
    <property type="component" value="Unassembled WGS sequence"/>
</dbReference>
<dbReference type="PANTHER" id="PTHR21580">
    <property type="entry name" value="SHIPPO-1-RELATED"/>
    <property type="match status" value="1"/>
</dbReference>
<reference evidence="2 3" key="1">
    <citation type="journal article" date="2006" name="Nature">
        <title>Global trends of whole-genome duplications revealed by the ciliate Paramecium tetraurelia.</title>
        <authorList>
            <consortium name="Genoscope"/>
            <person name="Aury J.-M."/>
            <person name="Jaillon O."/>
            <person name="Duret L."/>
            <person name="Noel B."/>
            <person name="Jubin C."/>
            <person name="Porcel B.M."/>
            <person name="Segurens B."/>
            <person name="Daubin V."/>
            <person name="Anthouard V."/>
            <person name="Aiach N."/>
            <person name="Arnaiz O."/>
            <person name="Billaut A."/>
            <person name="Beisson J."/>
            <person name="Blanc I."/>
            <person name="Bouhouche K."/>
            <person name="Camara F."/>
            <person name="Duharcourt S."/>
            <person name="Guigo R."/>
            <person name="Gogendeau D."/>
            <person name="Katinka M."/>
            <person name="Keller A.-M."/>
            <person name="Kissmehl R."/>
            <person name="Klotz C."/>
            <person name="Koll F."/>
            <person name="Le Moue A."/>
            <person name="Lepere C."/>
            <person name="Malinsky S."/>
            <person name="Nowacki M."/>
            <person name="Nowak J.K."/>
            <person name="Plattner H."/>
            <person name="Poulain J."/>
            <person name="Ruiz F."/>
            <person name="Serrano V."/>
            <person name="Zagulski M."/>
            <person name="Dessen P."/>
            <person name="Betermier M."/>
            <person name="Weissenbach J."/>
            <person name="Scarpelli C."/>
            <person name="Schachter V."/>
            <person name="Sperling L."/>
            <person name="Meyer E."/>
            <person name="Cohen J."/>
            <person name="Wincker P."/>
        </authorList>
    </citation>
    <scope>NUCLEOTIDE SEQUENCE [LARGE SCALE GENOMIC DNA]</scope>
    <source>
        <strain evidence="2 3">Stock d4-2</strain>
    </source>
</reference>
<evidence type="ECO:0000256" key="1">
    <source>
        <dbReference type="SAM" id="MobiDB-lite"/>
    </source>
</evidence>
<protein>
    <submittedName>
        <fullName evidence="2">Uncharacterized protein</fullName>
    </submittedName>
</protein>
<evidence type="ECO:0000313" key="3">
    <source>
        <dbReference type="Proteomes" id="UP000000600"/>
    </source>
</evidence>
<dbReference type="InterPro" id="IPR051291">
    <property type="entry name" value="CIMAP"/>
</dbReference>
<feature type="region of interest" description="Disordered" evidence="1">
    <location>
        <begin position="124"/>
        <end position="146"/>
    </location>
</feature>
<evidence type="ECO:0000313" key="2">
    <source>
        <dbReference type="EMBL" id="CAK92271.1"/>
    </source>
</evidence>
<dbReference type="PANTHER" id="PTHR21580:SF28">
    <property type="entry name" value="BOREALIN N-TERMINAL DOMAIN-CONTAINING PROTEIN-RELATED"/>
    <property type="match status" value="1"/>
</dbReference>
<organism evidence="2 3">
    <name type="scientific">Paramecium tetraurelia</name>
    <dbReference type="NCBI Taxonomy" id="5888"/>
    <lineage>
        <taxon>Eukaryota</taxon>
        <taxon>Sar</taxon>
        <taxon>Alveolata</taxon>
        <taxon>Ciliophora</taxon>
        <taxon>Intramacronucleata</taxon>
        <taxon>Oligohymenophorea</taxon>
        <taxon>Peniculida</taxon>
        <taxon>Parameciidae</taxon>
        <taxon>Paramecium</taxon>
    </lineage>
</organism>
<dbReference type="HOGENOM" id="CLU_1781061_0_0_1"/>
<accession>A0EAF4</accession>